<dbReference type="Proteomes" id="UP001520878">
    <property type="component" value="Unassembled WGS sequence"/>
</dbReference>
<dbReference type="Pfam" id="PF02517">
    <property type="entry name" value="Rce1-like"/>
    <property type="match status" value="1"/>
</dbReference>
<comment type="caution">
    <text evidence="3">The sequence shown here is derived from an EMBL/GenBank/DDBJ whole genome shotgun (WGS) entry which is preliminary data.</text>
</comment>
<feature type="transmembrane region" description="Helical" evidence="1">
    <location>
        <begin position="47"/>
        <end position="65"/>
    </location>
</feature>
<feature type="transmembrane region" description="Helical" evidence="1">
    <location>
        <begin position="154"/>
        <end position="172"/>
    </location>
</feature>
<keyword evidence="3" id="KW-0645">Protease</keyword>
<dbReference type="PANTHER" id="PTHR39430">
    <property type="entry name" value="MEMBRANE-ASSOCIATED PROTEASE-RELATED"/>
    <property type="match status" value="1"/>
</dbReference>
<organism evidence="3 4">
    <name type="scientific">Fluctibacter halophilus</name>
    <dbReference type="NCBI Taxonomy" id="226011"/>
    <lineage>
        <taxon>Bacteria</taxon>
        <taxon>Pseudomonadati</taxon>
        <taxon>Pseudomonadota</taxon>
        <taxon>Gammaproteobacteria</taxon>
        <taxon>Alteromonadales</taxon>
        <taxon>Alteromonadaceae</taxon>
        <taxon>Fluctibacter</taxon>
    </lineage>
</organism>
<dbReference type="GO" id="GO:0008237">
    <property type="term" value="F:metallopeptidase activity"/>
    <property type="evidence" value="ECO:0007669"/>
    <property type="project" value="UniProtKB-KW"/>
</dbReference>
<feature type="transmembrane region" description="Helical" evidence="1">
    <location>
        <begin position="184"/>
        <end position="202"/>
    </location>
</feature>
<keyword evidence="1" id="KW-1133">Transmembrane helix</keyword>
<evidence type="ECO:0000259" key="2">
    <source>
        <dbReference type="Pfam" id="PF02517"/>
    </source>
</evidence>
<feature type="domain" description="CAAX prenyl protease 2/Lysostaphin resistance protein A-like" evidence="2">
    <location>
        <begin position="124"/>
        <end position="219"/>
    </location>
</feature>
<dbReference type="RefSeq" id="WP_229162192.1">
    <property type="nucleotide sequence ID" value="NZ_JAJEWP010000006.1"/>
</dbReference>
<sequence length="292" mass="31578">MKALFINSQQQLRNGWWIVVFIALLAASRLIYAPTRDLMVSSGLGELWIEPLGFVFILAITWGCCRLRNERLTNVGLSLSGRSVRLLHIGLLFGCAQIAVLVGTIWLAGGVQFSLNPHSSVQALTSGFYVFLCAALMEELLFRGFVFQRLIDGLGNWPALIGMGVLFSMAHWTNPDFQGDTLVWASLDMGLGAILWGLAYIRTGSLALPIGMHLGWNWLLGSVFGMGVSGYQHTGVLLPTLMDSPSWLTGGNFGPEASVAAVAVDAIAVGLLWRWKGSHVATHPQSVVPAAV</sequence>
<keyword evidence="1" id="KW-0812">Transmembrane</keyword>
<dbReference type="InterPro" id="IPR003675">
    <property type="entry name" value="Rce1/LyrA-like_dom"/>
</dbReference>
<feature type="transmembrane region" description="Helical" evidence="1">
    <location>
        <begin position="121"/>
        <end position="142"/>
    </location>
</feature>
<evidence type="ECO:0000313" key="3">
    <source>
        <dbReference type="EMBL" id="MCC2617801.1"/>
    </source>
</evidence>
<protein>
    <submittedName>
        <fullName evidence="3">CPBP family intramembrane metalloprotease</fullName>
    </submittedName>
</protein>
<feature type="transmembrane region" description="Helical" evidence="1">
    <location>
        <begin position="12"/>
        <end position="32"/>
    </location>
</feature>
<keyword evidence="3" id="KW-0378">Hydrolase</keyword>
<evidence type="ECO:0000313" key="4">
    <source>
        <dbReference type="Proteomes" id="UP001520878"/>
    </source>
</evidence>
<keyword evidence="4" id="KW-1185">Reference proteome</keyword>
<dbReference type="PANTHER" id="PTHR39430:SF1">
    <property type="entry name" value="PROTEASE"/>
    <property type="match status" value="1"/>
</dbReference>
<accession>A0ABS8GC23</accession>
<keyword evidence="3" id="KW-0482">Metalloprotease</keyword>
<gene>
    <name evidence="3" type="ORF">LJ739_16235</name>
</gene>
<proteinExistence type="predicted"/>
<feature type="transmembrane region" description="Helical" evidence="1">
    <location>
        <begin position="253"/>
        <end position="273"/>
    </location>
</feature>
<feature type="transmembrane region" description="Helical" evidence="1">
    <location>
        <begin position="214"/>
        <end position="233"/>
    </location>
</feature>
<keyword evidence="1" id="KW-0472">Membrane</keyword>
<reference evidence="3 4" key="1">
    <citation type="submission" date="2021-10" db="EMBL/GenBank/DDBJ databases">
        <title>Draft genome of Aestuariibacter halophilus JC2043.</title>
        <authorList>
            <person name="Emsley S.A."/>
            <person name="Pfannmuller K.M."/>
            <person name="Ushijima B."/>
            <person name="Saw J.H."/>
            <person name="Videau P."/>
        </authorList>
    </citation>
    <scope>NUCLEOTIDE SEQUENCE [LARGE SCALE GENOMIC DNA]</scope>
    <source>
        <strain evidence="3 4">JC2043</strain>
    </source>
</reference>
<name>A0ABS8GC23_9ALTE</name>
<dbReference type="EMBL" id="JAJEWP010000006">
    <property type="protein sequence ID" value="MCC2617801.1"/>
    <property type="molecule type" value="Genomic_DNA"/>
</dbReference>
<feature type="transmembrane region" description="Helical" evidence="1">
    <location>
        <begin position="86"/>
        <end position="109"/>
    </location>
</feature>
<evidence type="ECO:0000256" key="1">
    <source>
        <dbReference type="SAM" id="Phobius"/>
    </source>
</evidence>